<name>A0A166RNE5_9HYPO</name>
<gene>
    <name evidence="1" type="ORF">AAL_00390</name>
</gene>
<keyword evidence="2" id="KW-1185">Reference proteome</keyword>
<sequence>MMLHSCLSWPTPGYWSDYSLSGIKIKVQAPKRQAFHVGPGSSIPPYFWYKGFQQRFKSVVGRKPSFPTHKGYSEARGLIGRGSVADVEDLSLQALDYVAQVFQDIEDGSESSTLDETKSLSSPESGPMLVQLRLSSDLQQWKETQHAAGNILPPKGPGLTKTSDEILEILGATDWPEAMQTNNALFGCGIASLLMGAADAQTMFSNYVTDMAFYYEHGYNYVFPSLEPLLEKGLSDPRALRTPGGFERRGGVCVGKRYIQGKIALEKRHKSRLTLRSARLGRRTAQIISLSESSLLGMATEAIARGCDAGAVMSDLVFSSPGTDVVDVGCDLLNSEVMNSFLNVGDITEPGIVSEDVLRKVYDAYAATGARMLTERWFEPVARMCAALYTWHIQNDRHMFLRRAILGWPKARKTPARPQCEADFDEVFDKDYHTTGFSRPLDAKYECNGEDTCDHVSDFLCRNEDKPLLRDLWWFLVIGPLDYVRGGQVDDKHEQMLIEGSRLRMAKLFSKGLVLEMVWLIAHASHHAWQVNYLFEAAMFGSILDGGKLAGKLDRLEDEKQG</sequence>
<dbReference type="OrthoDB" id="640151at2759"/>
<evidence type="ECO:0000313" key="1">
    <source>
        <dbReference type="EMBL" id="OAA32925.1"/>
    </source>
</evidence>
<dbReference type="AlphaFoldDB" id="A0A166RNE5"/>
<proteinExistence type="predicted"/>
<organism evidence="1 2">
    <name type="scientific">Moelleriella libera RCEF 2490</name>
    <dbReference type="NCBI Taxonomy" id="1081109"/>
    <lineage>
        <taxon>Eukaryota</taxon>
        <taxon>Fungi</taxon>
        <taxon>Dikarya</taxon>
        <taxon>Ascomycota</taxon>
        <taxon>Pezizomycotina</taxon>
        <taxon>Sordariomycetes</taxon>
        <taxon>Hypocreomycetidae</taxon>
        <taxon>Hypocreales</taxon>
        <taxon>Clavicipitaceae</taxon>
        <taxon>Moelleriella</taxon>
    </lineage>
</organism>
<protein>
    <submittedName>
        <fullName evidence="1">Uncharacterized protein</fullName>
    </submittedName>
</protein>
<dbReference type="EMBL" id="AZGY01000001">
    <property type="protein sequence ID" value="OAA32925.1"/>
    <property type="molecule type" value="Genomic_DNA"/>
</dbReference>
<accession>A0A166RNE5</accession>
<dbReference type="Proteomes" id="UP000078544">
    <property type="component" value="Unassembled WGS sequence"/>
</dbReference>
<comment type="caution">
    <text evidence="1">The sequence shown here is derived from an EMBL/GenBank/DDBJ whole genome shotgun (WGS) entry which is preliminary data.</text>
</comment>
<reference evidence="1 2" key="1">
    <citation type="journal article" date="2016" name="Genome Biol. Evol.">
        <title>Divergent and convergent evolution of fungal pathogenicity.</title>
        <authorList>
            <person name="Shang Y."/>
            <person name="Xiao G."/>
            <person name="Zheng P."/>
            <person name="Cen K."/>
            <person name="Zhan S."/>
            <person name="Wang C."/>
        </authorList>
    </citation>
    <scope>NUCLEOTIDE SEQUENCE [LARGE SCALE GENOMIC DNA]</scope>
    <source>
        <strain evidence="1 2">RCEF 2490</strain>
    </source>
</reference>
<evidence type="ECO:0000313" key="2">
    <source>
        <dbReference type="Proteomes" id="UP000078544"/>
    </source>
</evidence>